<dbReference type="Pfam" id="PF06912">
    <property type="entry name" value="DUF1275"/>
    <property type="match status" value="1"/>
</dbReference>
<keyword evidence="1" id="KW-0812">Transmembrane</keyword>
<dbReference type="Proteomes" id="UP000182248">
    <property type="component" value="Unassembled WGS sequence"/>
</dbReference>
<sequence length="268" mass="30285">MLRKFNNSRTIRDNIQLGSLTAFSAGMVNVTSVIIFFAFTSNVTGHYAILAEEISKGNWYQAAVVFAWIFMFFAGNFCSNLIVINFNQKNTYAAHSAPLMIEIACLLAVGTYGQFFYRETLNETEIMVALMLFAMGIQNGLTASISNFSVKTTHLTGLTTDVGLLTSMFTKREYREDKSLRARARVLFAIATSYVTGGIFAGVVYQQIGFMVFYIASLVIGVIICYEYYKIKIRKMVWNRRKRSSRCKTPVIPEQHIRPMPENVHSGR</sequence>
<proteinExistence type="predicted"/>
<feature type="transmembrane region" description="Helical" evidence="1">
    <location>
        <begin position="59"/>
        <end position="84"/>
    </location>
</feature>
<accession>A0A1K1R5R3</accession>
<feature type="transmembrane region" description="Helical" evidence="1">
    <location>
        <begin position="186"/>
        <end position="205"/>
    </location>
</feature>
<feature type="transmembrane region" description="Helical" evidence="1">
    <location>
        <begin position="20"/>
        <end position="39"/>
    </location>
</feature>
<dbReference type="OrthoDB" id="270162at2"/>
<dbReference type="InterPro" id="IPR010699">
    <property type="entry name" value="DUF1275"/>
</dbReference>
<organism evidence="2 3">
    <name type="scientific">Sinomicrobium oceani</name>
    <dbReference type="NCBI Taxonomy" id="1150368"/>
    <lineage>
        <taxon>Bacteria</taxon>
        <taxon>Pseudomonadati</taxon>
        <taxon>Bacteroidota</taxon>
        <taxon>Flavobacteriia</taxon>
        <taxon>Flavobacteriales</taxon>
        <taxon>Flavobacteriaceae</taxon>
        <taxon>Sinomicrobium</taxon>
    </lineage>
</organism>
<name>A0A1K1R5R3_9FLAO</name>
<evidence type="ECO:0000313" key="2">
    <source>
        <dbReference type="EMBL" id="SFW67195.1"/>
    </source>
</evidence>
<keyword evidence="3" id="KW-1185">Reference proteome</keyword>
<dbReference type="AlphaFoldDB" id="A0A1K1R5R3"/>
<dbReference type="EMBL" id="FPJE01000019">
    <property type="protein sequence ID" value="SFW67195.1"/>
    <property type="molecule type" value="Genomic_DNA"/>
</dbReference>
<gene>
    <name evidence="2" type="ORF">SAMN02927921_03171</name>
</gene>
<protein>
    <submittedName>
        <fullName evidence="2">Uncharacterized membrane protein YoaK, UPF0700 family</fullName>
    </submittedName>
</protein>
<dbReference type="RefSeq" id="WP_072318364.1">
    <property type="nucleotide sequence ID" value="NZ_FPJE01000019.1"/>
</dbReference>
<dbReference type="PANTHER" id="PTHR37314:SF4">
    <property type="entry name" value="UPF0700 TRANSMEMBRANE PROTEIN YOAK"/>
    <property type="match status" value="1"/>
</dbReference>
<feature type="transmembrane region" description="Helical" evidence="1">
    <location>
        <begin position="126"/>
        <end position="145"/>
    </location>
</feature>
<evidence type="ECO:0000313" key="3">
    <source>
        <dbReference type="Proteomes" id="UP000182248"/>
    </source>
</evidence>
<feature type="transmembrane region" description="Helical" evidence="1">
    <location>
        <begin position="211"/>
        <end position="229"/>
    </location>
</feature>
<keyword evidence="1" id="KW-1133">Transmembrane helix</keyword>
<feature type="transmembrane region" description="Helical" evidence="1">
    <location>
        <begin position="96"/>
        <end position="114"/>
    </location>
</feature>
<dbReference type="STRING" id="1150368.SAMN02927921_03171"/>
<keyword evidence="1" id="KW-0472">Membrane</keyword>
<reference evidence="2 3" key="1">
    <citation type="submission" date="2016-11" db="EMBL/GenBank/DDBJ databases">
        <authorList>
            <person name="Jaros S."/>
            <person name="Januszkiewicz K."/>
            <person name="Wedrychowicz H."/>
        </authorList>
    </citation>
    <scope>NUCLEOTIDE SEQUENCE [LARGE SCALE GENOMIC DNA]</scope>
    <source>
        <strain evidence="2 3">CGMCC 1.12145</strain>
    </source>
</reference>
<evidence type="ECO:0000256" key="1">
    <source>
        <dbReference type="SAM" id="Phobius"/>
    </source>
</evidence>
<dbReference type="PANTHER" id="PTHR37314">
    <property type="entry name" value="SLR0142 PROTEIN"/>
    <property type="match status" value="1"/>
</dbReference>